<name>A0ABN8RPW6_9CNID</name>
<evidence type="ECO:0000256" key="3">
    <source>
        <dbReference type="SAM" id="MobiDB-lite"/>
    </source>
</evidence>
<dbReference type="InterPro" id="IPR027417">
    <property type="entry name" value="P-loop_NTPase"/>
</dbReference>
<dbReference type="SUPFAM" id="SSF52540">
    <property type="entry name" value="P-loop containing nucleoside triphosphate hydrolases"/>
    <property type="match status" value="1"/>
</dbReference>
<dbReference type="CDD" id="cd00154">
    <property type="entry name" value="Rab"/>
    <property type="match status" value="1"/>
</dbReference>
<keyword evidence="5" id="KW-1185">Reference proteome</keyword>
<dbReference type="NCBIfam" id="TIGR00231">
    <property type="entry name" value="small_GTP"/>
    <property type="match status" value="1"/>
</dbReference>
<dbReference type="InterPro" id="IPR001806">
    <property type="entry name" value="Small_GTPase"/>
</dbReference>
<dbReference type="EMBL" id="CALNXI010001979">
    <property type="protein sequence ID" value="CAH3180779.1"/>
    <property type="molecule type" value="Genomic_DNA"/>
</dbReference>
<dbReference type="Gene3D" id="3.40.50.300">
    <property type="entry name" value="P-loop containing nucleotide triphosphate hydrolases"/>
    <property type="match status" value="1"/>
</dbReference>
<evidence type="ECO:0000313" key="5">
    <source>
        <dbReference type="Proteomes" id="UP001159427"/>
    </source>
</evidence>
<gene>
    <name evidence="4" type="ORF">PEVE_00013092</name>
</gene>
<feature type="region of interest" description="Disordered" evidence="3">
    <location>
        <begin position="178"/>
        <end position="209"/>
    </location>
</feature>
<dbReference type="Pfam" id="PF00071">
    <property type="entry name" value="Ras"/>
    <property type="match status" value="1"/>
</dbReference>
<protein>
    <submittedName>
        <fullName evidence="4">Uncharacterized protein</fullName>
    </submittedName>
</protein>
<dbReference type="SMART" id="SM00175">
    <property type="entry name" value="RAB"/>
    <property type="match status" value="1"/>
</dbReference>
<dbReference type="PROSITE" id="PS51421">
    <property type="entry name" value="RAS"/>
    <property type="match status" value="1"/>
</dbReference>
<dbReference type="SMART" id="SM00174">
    <property type="entry name" value="RHO"/>
    <property type="match status" value="1"/>
</dbReference>
<dbReference type="PANTHER" id="PTHR47977">
    <property type="entry name" value="RAS-RELATED PROTEIN RAB"/>
    <property type="match status" value="1"/>
</dbReference>
<dbReference type="PRINTS" id="PR00449">
    <property type="entry name" value="RASTRNSFRMNG"/>
</dbReference>
<evidence type="ECO:0000313" key="4">
    <source>
        <dbReference type="EMBL" id="CAH3180779.1"/>
    </source>
</evidence>
<feature type="compositionally biased region" description="Basic and acidic residues" evidence="3">
    <location>
        <begin position="189"/>
        <end position="202"/>
    </location>
</feature>
<evidence type="ECO:0000256" key="2">
    <source>
        <dbReference type="ARBA" id="ARBA00023134"/>
    </source>
</evidence>
<comment type="caution">
    <text evidence="4">The sequence shown here is derived from an EMBL/GenBank/DDBJ whole genome shotgun (WGS) entry which is preliminary data.</text>
</comment>
<keyword evidence="1" id="KW-0547">Nucleotide-binding</keyword>
<dbReference type="Proteomes" id="UP001159427">
    <property type="component" value="Unassembled WGS sequence"/>
</dbReference>
<dbReference type="PROSITE" id="PS51419">
    <property type="entry name" value="RAB"/>
    <property type="match status" value="1"/>
</dbReference>
<sequence>MPPPDCTAKVVMIGDSGVGKSKILSSYNGERFNPTYMQTRERQIRTSRVQVGRRSVELQIWDTPGNPLCRTITAAYMRENVQGVIIVFDVTKDESYYNVQHWLKTVNQYVAGREHENCKFVFVGNKNDLAEKLGRKVLIESGEQLAKQHSGRYVDTSAKTKENIQKIFQTMAELILGENGEQPKTPDGTNERGNVDGERQKEGFSCTVL</sequence>
<reference evidence="4 5" key="1">
    <citation type="submission" date="2022-05" db="EMBL/GenBank/DDBJ databases">
        <authorList>
            <consortium name="Genoscope - CEA"/>
            <person name="William W."/>
        </authorList>
    </citation>
    <scope>NUCLEOTIDE SEQUENCE [LARGE SCALE GENOMIC DNA]</scope>
</reference>
<dbReference type="InterPro" id="IPR050227">
    <property type="entry name" value="Rab"/>
</dbReference>
<accession>A0ABN8RPW6</accession>
<dbReference type="SMART" id="SM00173">
    <property type="entry name" value="RAS"/>
    <property type="match status" value="1"/>
</dbReference>
<evidence type="ECO:0000256" key="1">
    <source>
        <dbReference type="ARBA" id="ARBA00022741"/>
    </source>
</evidence>
<proteinExistence type="predicted"/>
<keyword evidence="2" id="KW-0342">GTP-binding</keyword>
<organism evidence="4 5">
    <name type="scientific">Porites evermanni</name>
    <dbReference type="NCBI Taxonomy" id="104178"/>
    <lineage>
        <taxon>Eukaryota</taxon>
        <taxon>Metazoa</taxon>
        <taxon>Cnidaria</taxon>
        <taxon>Anthozoa</taxon>
        <taxon>Hexacorallia</taxon>
        <taxon>Scleractinia</taxon>
        <taxon>Fungiina</taxon>
        <taxon>Poritidae</taxon>
        <taxon>Porites</taxon>
    </lineage>
</organism>
<dbReference type="InterPro" id="IPR005225">
    <property type="entry name" value="Small_GTP-bd"/>
</dbReference>